<accession>A0ABN7V468</accession>
<protein>
    <submittedName>
        <fullName evidence="1">16494_t:CDS:1</fullName>
    </submittedName>
</protein>
<reference evidence="1 2" key="1">
    <citation type="submission" date="2021-06" db="EMBL/GenBank/DDBJ databases">
        <authorList>
            <person name="Kallberg Y."/>
            <person name="Tangrot J."/>
            <person name="Rosling A."/>
        </authorList>
    </citation>
    <scope>NUCLEOTIDE SEQUENCE [LARGE SCALE GENOMIC DNA]</scope>
    <source>
        <strain evidence="1 2">120-4 pot B 10/14</strain>
    </source>
</reference>
<feature type="non-terminal residue" evidence="1">
    <location>
        <position position="1"/>
    </location>
</feature>
<gene>
    <name evidence="1" type="ORF">GMARGA_LOCUS14088</name>
</gene>
<dbReference type="Proteomes" id="UP000789901">
    <property type="component" value="Unassembled WGS sequence"/>
</dbReference>
<dbReference type="PANTHER" id="PTHR35385:SF2">
    <property type="entry name" value="PROTEIN B, PUTATIVE-RELATED"/>
    <property type="match status" value="1"/>
</dbReference>
<organism evidence="1 2">
    <name type="scientific">Gigaspora margarita</name>
    <dbReference type="NCBI Taxonomy" id="4874"/>
    <lineage>
        <taxon>Eukaryota</taxon>
        <taxon>Fungi</taxon>
        <taxon>Fungi incertae sedis</taxon>
        <taxon>Mucoromycota</taxon>
        <taxon>Glomeromycotina</taxon>
        <taxon>Glomeromycetes</taxon>
        <taxon>Diversisporales</taxon>
        <taxon>Gigasporaceae</taxon>
        <taxon>Gigaspora</taxon>
    </lineage>
</organism>
<comment type="caution">
    <text evidence="1">The sequence shown here is derived from an EMBL/GenBank/DDBJ whole genome shotgun (WGS) entry which is preliminary data.</text>
</comment>
<dbReference type="PANTHER" id="PTHR35385">
    <property type="entry name" value="PROTEIN B, PUTATIVE-RELATED-RELATED"/>
    <property type="match status" value="1"/>
</dbReference>
<name>A0ABN7V468_GIGMA</name>
<proteinExistence type="predicted"/>
<dbReference type="EMBL" id="CAJVQB010009202">
    <property type="protein sequence ID" value="CAG8727706.1"/>
    <property type="molecule type" value="Genomic_DNA"/>
</dbReference>
<keyword evidence="2" id="KW-1185">Reference proteome</keyword>
<feature type="non-terminal residue" evidence="1">
    <location>
        <position position="537"/>
    </location>
</feature>
<evidence type="ECO:0000313" key="2">
    <source>
        <dbReference type="Proteomes" id="UP000789901"/>
    </source>
</evidence>
<evidence type="ECO:0000313" key="1">
    <source>
        <dbReference type="EMBL" id="CAG8727706.1"/>
    </source>
</evidence>
<sequence>MSINTEDPLLLNMNISNKSSIRLPEYIAAILPPNHDYYVNEIYQLPDYITAEGFLVNQFEADLFVNIGSIEGAQQWLVDFEEVSKTMMPQTRCYQIQGKKVIFRQLRHCIHSDIVRQKQENPSLKIPNSLRIRNTDYEISSYNNSGKGYALLQKYDLHSKRAFILCVVTNLMIQVHEKIFQSGEICYVDASASFKLLNTSITLFYTSCIAEALPLGLIVTSNDTGPIAFLTNDSKHKRNALGRLPIRGNNTNNYVEQSFGLLKDIIFARTQAYNCVQVFQFVITSMEHYYERRLLGIAHFHPGHIRIAKRFLCPGWEAIDAENIQQSEINIEFLVPIPCKHQGAIATKYQIGSLNFFPSLMSNDRALFVYIACATTEIGMNTIQANTKKVQITTAVNIDQVTTNVSMDQVTTSVSMDQIATDTNDPEFFETFLRTIKEDYEKHSPQLQAAIEKFAERYNAAKAKSIPALTSFLYNMNRGTDPLVCVKSSAKIRVQVESVKCRKTEAGIKKSSNKKNHDPYIIPARKVRTVDKKKHSL</sequence>